<dbReference type="Proteomes" id="UP000287447">
    <property type="component" value="Unassembled WGS sequence"/>
</dbReference>
<evidence type="ECO:0000313" key="1">
    <source>
        <dbReference type="EMBL" id="RVU36394.1"/>
    </source>
</evidence>
<proteinExistence type="predicted"/>
<evidence type="ECO:0000313" key="2">
    <source>
        <dbReference type="Proteomes" id="UP000287447"/>
    </source>
</evidence>
<organism evidence="1 2">
    <name type="scientific">Hwanghaeella grinnelliae</name>
    <dbReference type="NCBI Taxonomy" id="2500179"/>
    <lineage>
        <taxon>Bacteria</taxon>
        <taxon>Pseudomonadati</taxon>
        <taxon>Pseudomonadota</taxon>
        <taxon>Alphaproteobacteria</taxon>
        <taxon>Rhodospirillales</taxon>
        <taxon>Rhodospirillaceae</taxon>
        <taxon>Hwanghaeella</taxon>
    </lineage>
</organism>
<keyword evidence="2" id="KW-1185">Reference proteome</keyword>
<reference evidence="2" key="1">
    <citation type="submission" date="2019-01" db="EMBL/GenBank/DDBJ databases">
        <title>Gri0909 isolated from a small marine red alga.</title>
        <authorList>
            <person name="Kim J."/>
            <person name="Jeong S.E."/>
            <person name="Jeon C.O."/>
        </authorList>
    </citation>
    <scope>NUCLEOTIDE SEQUENCE [LARGE SCALE GENOMIC DNA]</scope>
    <source>
        <strain evidence="2">Gri0909</strain>
    </source>
</reference>
<dbReference type="AlphaFoldDB" id="A0A3S2WRU7"/>
<dbReference type="EMBL" id="SADE01000002">
    <property type="protein sequence ID" value="RVU36394.1"/>
    <property type="molecule type" value="Genomic_DNA"/>
</dbReference>
<comment type="caution">
    <text evidence="1">The sequence shown here is derived from an EMBL/GenBank/DDBJ whole genome shotgun (WGS) entry which is preliminary data.</text>
</comment>
<gene>
    <name evidence="1" type="ORF">EOI86_14405</name>
</gene>
<name>A0A3S2WRU7_9PROT</name>
<protein>
    <submittedName>
        <fullName evidence="1">Uncharacterized protein</fullName>
    </submittedName>
</protein>
<dbReference type="RefSeq" id="WP_127765870.1">
    <property type="nucleotide sequence ID" value="NZ_SADE01000002.1"/>
</dbReference>
<sequence length="166" mass="18492">MPVARVGYWDLKFTEQFMVWSSRFWRLLQEGGAPTLGPLEVAFSKVGIRQALGPFDALMTILALEKKRQRLLAADLTAPLIPDEKRLLFVLSTRSKQMRCAVLANMISCQGTMLAKPVIAEMVEALSKADYTLPHRLWNFPELATVLDLHPDLDPIAETSADPAGI</sequence>
<accession>A0A3S2WRU7</accession>